<organism evidence="1 2">
    <name type="scientific">Romanomermis culicivorax</name>
    <name type="common">Nematode worm</name>
    <dbReference type="NCBI Taxonomy" id="13658"/>
    <lineage>
        <taxon>Eukaryota</taxon>
        <taxon>Metazoa</taxon>
        <taxon>Ecdysozoa</taxon>
        <taxon>Nematoda</taxon>
        <taxon>Enoplea</taxon>
        <taxon>Dorylaimia</taxon>
        <taxon>Mermithida</taxon>
        <taxon>Mermithoidea</taxon>
        <taxon>Mermithidae</taxon>
        <taxon>Romanomermis</taxon>
    </lineage>
</organism>
<evidence type="ECO:0000313" key="1">
    <source>
        <dbReference type="Proteomes" id="UP000887565"/>
    </source>
</evidence>
<protein>
    <submittedName>
        <fullName evidence="2">Uncharacterized protein</fullName>
    </submittedName>
</protein>
<dbReference type="Proteomes" id="UP000887565">
    <property type="component" value="Unplaced"/>
</dbReference>
<evidence type="ECO:0000313" key="2">
    <source>
        <dbReference type="WBParaSite" id="nRc.2.0.1.t44628-RA"/>
    </source>
</evidence>
<dbReference type="WBParaSite" id="nRc.2.0.1.t44628-RA">
    <property type="protein sequence ID" value="nRc.2.0.1.t44628-RA"/>
    <property type="gene ID" value="nRc.2.0.1.g44628"/>
</dbReference>
<name>A0A915L0N7_ROMCU</name>
<dbReference type="AlphaFoldDB" id="A0A915L0N7"/>
<keyword evidence="1" id="KW-1185">Reference proteome</keyword>
<sequence length="66" mass="7546">MLGRWQCWNGGNVEMAACWDFLVAMLGRWQRWDGGNVGAQSNEQWKLVIPIHLSVIDNIEVCCDHS</sequence>
<accession>A0A915L0N7</accession>
<proteinExistence type="predicted"/>
<reference evidence="2" key="1">
    <citation type="submission" date="2022-11" db="UniProtKB">
        <authorList>
            <consortium name="WormBaseParasite"/>
        </authorList>
    </citation>
    <scope>IDENTIFICATION</scope>
</reference>